<gene>
    <name evidence="6" type="ORF">RHOBADRAFT_67004</name>
</gene>
<dbReference type="PANTHER" id="PTHR35371:SF1">
    <property type="entry name" value="BLR7753 PROTEIN"/>
    <property type="match status" value="1"/>
</dbReference>
<reference evidence="6 7" key="1">
    <citation type="journal article" date="2015" name="Front. Microbiol.">
        <title>Genome sequence of the plant growth promoting endophytic yeast Rhodotorula graminis WP1.</title>
        <authorList>
            <person name="Firrincieli A."/>
            <person name="Otillar R."/>
            <person name="Salamov A."/>
            <person name="Schmutz J."/>
            <person name="Khan Z."/>
            <person name="Redman R.S."/>
            <person name="Fleck N.D."/>
            <person name="Lindquist E."/>
            <person name="Grigoriev I.V."/>
            <person name="Doty S.L."/>
        </authorList>
    </citation>
    <scope>NUCLEOTIDE SEQUENCE [LARGE SCALE GENOMIC DNA]</scope>
    <source>
        <strain evidence="6 7">WP1</strain>
    </source>
</reference>
<dbReference type="AlphaFoldDB" id="A0A0P9EJP4"/>
<dbReference type="OrthoDB" id="2521892at2759"/>
<organism evidence="6 7">
    <name type="scientific">Rhodotorula graminis (strain WP1)</name>
    <dbReference type="NCBI Taxonomy" id="578459"/>
    <lineage>
        <taxon>Eukaryota</taxon>
        <taxon>Fungi</taxon>
        <taxon>Dikarya</taxon>
        <taxon>Basidiomycota</taxon>
        <taxon>Pucciniomycotina</taxon>
        <taxon>Microbotryomycetes</taxon>
        <taxon>Sporidiobolales</taxon>
        <taxon>Sporidiobolaceae</taxon>
        <taxon>Rhodotorula</taxon>
    </lineage>
</organism>
<keyword evidence="4 5" id="KW-0472">Membrane</keyword>
<dbReference type="InterPro" id="IPR023352">
    <property type="entry name" value="MAPEG-like_dom_sf"/>
</dbReference>
<dbReference type="PANTHER" id="PTHR35371">
    <property type="entry name" value="INNER MEMBRANE PROTEIN"/>
    <property type="match status" value="1"/>
</dbReference>
<protein>
    <submittedName>
        <fullName evidence="6">Uncharacterized protein</fullName>
    </submittedName>
</protein>
<dbReference type="OMA" id="MEGAHAN"/>
<evidence type="ECO:0000313" key="6">
    <source>
        <dbReference type="EMBL" id="KPV71879.1"/>
    </source>
</evidence>
<keyword evidence="7" id="KW-1185">Reference proteome</keyword>
<dbReference type="EMBL" id="KQ474090">
    <property type="protein sequence ID" value="KPV71879.1"/>
    <property type="molecule type" value="Genomic_DNA"/>
</dbReference>
<keyword evidence="2 5" id="KW-0812">Transmembrane</keyword>
<evidence type="ECO:0000313" key="7">
    <source>
        <dbReference type="Proteomes" id="UP000053890"/>
    </source>
</evidence>
<dbReference type="InterPro" id="IPR001129">
    <property type="entry name" value="Membr-assoc_MAPEG"/>
</dbReference>
<feature type="transmembrane region" description="Helical" evidence="5">
    <location>
        <begin position="96"/>
        <end position="116"/>
    </location>
</feature>
<dbReference type="GeneID" id="28979593"/>
<dbReference type="SUPFAM" id="SSF161084">
    <property type="entry name" value="MAPEG domain-like"/>
    <property type="match status" value="1"/>
</dbReference>
<proteinExistence type="predicted"/>
<feature type="transmembrane region" description="Helical" evidence="5">
    <location>
        <begin position="6"/>
        <end position="28"/>
    </location>
</feature>
<accession>A0A0P9EJP4</accession>
<evidence type="ECO:0000256" key="4">
    <source>
        <dbReference type="ARBA" id="ARBA00023136"/>
    </source>
</evidence>
<sequence length="154" mass="16713">MATANYSLLSIPATFVLGMAAHWNAIILSMTSKDLPPFDNRAPRAFLASVSQLAKTSADARQYLRAEAAQTNVFEQLGLFAAAVLCGNWARLPTSFLNKATGAYVALRVVYCVLYIKTDRAKFTGLRSIVWLASSVIALSLFVKSSTALNKALY</sequence>
<dbReference type="Proteomes" id="UP000053890">
    <property type="component" value="Unassembled WGS sequence"/>
</dbReference>
<evidence type="ECO:0000256" key="1">
    <source>
        <dbReference type="ARBA" id="ARBA00004370"/>
    </source>
</evidence>
<keyword evidence="3 5" id="KW-1133">Transmembrane helix</keyword>
<feature type="transmembrane region" description="Helical" evidence="5">
    <location>
        <begin position="128"/>
        <end position="149"/>
    </location>
</feature>
<dbReference type="Gene3D" id="1.20.120.550">
    <property type="entry name" value="Membrane associated eicosanoid/glutathione metabolism-like domain"/>
    <property type="match status" value="1"/>
</dbReference>
<evidence type="ECO:0000256" key="3">
    <source>
        <dbReference type="ARBA" id="ARBA00022989"/>
    </source>
</evidence>
<dbReference type="RefSeq" id="XP_018267928.1">
    <property type="nucleotide sequence ID" value="XM_018419147.1"/>
</dbReference>
<evidence type="ECO:0000256" key="5">
    <source>
        <dbReference type="SAM" id="Phobius"/>
    </source>
</evidence>
<dbReference type="Pfam" id="PF01124">
    <property type="entry name" value="MAPEG"/>
    <property type="match status" value="1"/>
</dbReference>
<comment type="subcellular location">
    <subcellularLocation>
        <location evidence="1">Membrane</location>
    </subcellularLocation>
</comment>
<dbReference type="GO" id="GO:0016020">
    <property type="term" value="C:membrane"/>
    <property type="evidence" value="ECO:0007669"/>
    <property type="project" value="UniProtKB-SubCell"/>
</dbReference>
<evidence type="ECO:0000256" key="2">
    <source>
        <dbReference type="ARBA" id="ARBA00022692"/>
    </source>
</evidence>
<name>A0A0P9EJP4_RHOGW</name>